<proteinExistence type="predicted"/>
<sequence>MQAKVKFNQEADFRRERDFGAKVGATFEFVVAQFRPLMKCLLYFVLPGALLAGIGLGLFMSNFLKIMPQLSSQNGGGRLASGYPGNMFTTTSFMGLGVATLGFLAAFVLLSCTVYAFVRVRISIPSTEVVQPAQVWAFVWRRLGRVVRAGLVLGLVVGGGSLLLMAFLAALWPGLVVLGFFPLVWAGVCLTLFYPIIWMEDDGVMASLRRSFYLIKGKWWSTVGLYLVMSFITGILNYVFIIPFYGLMVVRMMLKIPGFDSEILSVGAMSIYALGWIFTAVLPLVAMLFQYFNLVERKDGVGLSLLVNSLGQTAAPQVHNRSYQPDEEGEY</sequence>
<comment type="caution">
    <text evidence="2">The sequence shown here is derived from an EMBL/GenBank/DDBJ whole genome shotgun (WGS) entry which is preliminary data.</text>
</comment>
<accession>A0ABS0IJI1</accession>
<protein>
    <recommendedName>
        <fullName evidence="4">Glycerophosphoryl diester phosphodiesterase membrane domain-containing protein</fullName>
    </recommendedName>
</protein>
<keyword evidence="3" id="KW-1185">Reference proteome</keyword>
<feature type="transmembrane region" description="Helical" evidence="1">
    <location>
        <begin position="93"/>
        <end position="118"/>
    </location>
</feature>
<evidence type="ECO:0000313" key="3">
    <source>
        <dbReference type="Proteomes" id="UP000597617"/>
    </source>
</evidence>
<reference evidence="2 3" key="1">
    <citation type="submission" date="2020-11" db="EMBL/GenBank/DDBJ databases">
        <authorList>
            <person name="Kim M.K."/>
        </authorList>
    </citation>
    <scope>NUCLEOTIDE SEQUENCE [LARGE SCALE GENOMIC DNA]</scope>
    <source>
        <strain evidence="2 3">BT683</strain>
    </source>
</reference>
<name>A0ABS0IJI1_9BACT</name>
<evidence type="ECO:0000256" key="1">
    <source>
        <dbReference type="SAM" id="Phobius"/>
    </source>
</evidence>
<dbReference type="Proteomes" id="UP000597617">
    <property type="component" value="Unassembled WGS sequence"/>
</dbReference>
<keyword evidence="1" id="KW-0812">Transmembrane</keyword>
<evidence type="ECO:0000313" key="2">
    <source>
        <dbReference type="EMBL" id="MBF9238174.1"/>
    </source>
</evidence>
<dbReference type="RefSeq" id="WP_196282555.1">
    <property type="nucleotide sequence ID" value="NZ_JADQDQ010000005.1"/>
</dbReference>
<keyword evidence="1" id="KW-0472">Membrane</keyword>
<organism evidence="2 3">
    <name type="scientific">Hymenobacter jeongseonensis</name>
    <dbReference type="NCBI Taxonomy" id="2791027"/>
    <lineage>
        <taxon>Bacteria</taxon>
        <taxon>Pseudomonadati</taxon>
        <taxon>Bacteroidota</taxon>
        <taxon>Cytophagia</taxon>
        <taxon>Cytophagales</taxon>
        <taxon>Hymenobacteraceae</taxon>
        <taxon>Hymenobacter</taxon>
    </lineage>
</organism>
<feature type="transmembrane region" description="Helical" evidence="1">
    <location>
        <begin position="151"/>
        <end position="172"/>
    </location>
</feature>
<feature type="transmembrane region" description="Helical" evidence="1">
    <location>
        <begin position="178"/>
        <end position="198"/>
    </location>
</feature>
<dbReference type="EMBL" id="JADQDQ010000005">
    <property type="protein sequence ID" value="MBF9238174.1"/>
    <property type="molecule type" value="Genomic_DNA"/>
</dbReference>
<gene>
    <name evidence="2" type="ORF">I2I05_12285</name>
</gene>
<keyword evidence="1" id="KW-1133">Transmembrane helix</keyword>
<feature type="transmembrane region" description="Helical" evidence="1">
    <location>
        <begin position="266"/>
        <end position="289"/>
    </location>
</feature>
<evidence type="ECO:0008006" key="4">
    <source>
        <dbReference type="Google" id="ProtNLM"/>
    </source>
</evidence>
<feature type="transmembrane region" description="Helical" evidence="1">
    <location>
        <begin position="219"/>
        <end position="246"/>
    </location>
</feature>
<feature type="transmembrane region" description="Helical" evidence="1">
    <location>
        <begin position="41"/>
        <end position="64"/>
    </location>
</feature>